<accession>A0A9X3HWS2</accession>
<evidence type="ECO:0000313" key="6">
    <source>
        <dbReference type="Proteomes" id="UP001155587"/>
    </source>
</evidence>
<keyword evidence="3" id="KW-0862">Zinc</keyword>
<feature type="domain" description="RanBP2-type" evidence="4">
    <location>
        <begin position="79"/>
        <end position="98"/>
    </location>
</feature>
<dbReference type="AlphaFoldDB" id="A0A9X3HWS2"/>
<organism evidence="5 6">
    <name type="scientific">Vibrio qingdaonensis</name>
    <dbReference type="NCBI Taxonomy" id="2829491"/>
    <lineage>
        <taxon>Bacteria</taxon>
        <taxon>Pseudomonadati</taxon>
        <taxon>Pseudomonadota</taxon>
        <taxon>Gammaproteobacteria</taxon>
        <taxon>Vibrionales</taxon>
        <taxon>Vibrionaceae</taxon>
        <taxon>Vibrio</taxon>
    </lineage>
</organism>
<evidence type="ECO:0000256" key="2">
    <source>
        <dbReference type="ARBA" id="ARBA00022771"/>
    </source>
</evidence>
<name>A0A9X3HWS2_9VIBR</name>
<evidence type="ECO:0000256" key="1">
    <source>
        <dbReference type="ARBA" id="ARBA00022723"/>
    </source>
</evidence>
<proteinExistence type="predicted"/>
<keyword evidence="1" id="KW-0479">Metal-binding</keyword>
<dbReference type="GO" id="GO:0008270">
    <property type="term" value="F:zinc ion binding"/>
    <property type="evidence" value="ECO:0007669"/>
    <property type="project" value="UniProtKB-KW"/>
</dbReference>
<evidence type="ECO:0000256" key="3">
    <source>
        <dbReference type="ARBA" id="ARBA00022833"/>
    </source>
</evidence>
<dbReference type="EMBL" id="JAKRRY010000012">
    <property type="protein sequence ID" value="MCW8346508.1"/>
    <property type="molecule type" value="Genomic_DNA"/>
</dbReference>
<sequence>MKIYVGNTPTETHIIQQQLSAEGVQCEVRGEGVFGLRGEIPFDESSLPFIWLMDLTQESQAKLLIDALQQASKHVGASWLCPTCHELNEAQFGSCWNCQHLAPST</sequence>
<dbReference type="PROSITE" id="PS01358">
    <property type="entry name" value="ZF_RANBP2_1"/>
    <property type="match status" value="1"/>
</dbReference>
<gene>
    <name evidence="5" type="ORF">MD535_10890</name>
</gene>
<protein>
    <submittedName>
        <fullName evidence="5">DUF2007 domain-containing protein</fullName>
    </submittedName>
</protein>
<keyword evidence="6" id="KW-1185">Reference proteome</keyword>
<dbReference type="Proteomes" id="UP001155587">
    <property type="component" value="Unassembled WGS sequence"/>
</dbReference>
<dbReference type="InterPro" id="IPR001876">
    <property type="entry name" value="Znf_RanBP2"/>
</dbReference>
<evidence type="ECO:0000259" key="4">
    <source>
        <dbReference type="PROSITE" id="PS01358"/>
    </source>
</evidence>
<reference evidence="5" key="1">
    <citation type="submission" date="2022-02" db="EMBL/GenBank/DDBJ databases">
        <title>Vibrio sp. nov, a new bacterium isolated from seawater.</title>
        <authorList>
            <person name="Yuan Y."/>
        </authorList>
    </citation>
    <scope>NUCLEOTIDE SEQUENCE</scope>
    <source>
        <strain evidence="5">ZSDZ65</strain>
    </source>
</reference>
<dbReference type="RefSeq" id="WP_265675062.1">
    <property type="nucleotide sequence ID" value="NZ_JAKRRY010000012.1"/>
</dbReference>
<comment type="caution">
    <text evidence="5">The sequence shown here is derived from an EMBL/GenBank/DDBJ whole genome shotgun (WGS) entry which is preliminary data.</text>
</comment>
<keyword evidence="2" id="KW-0863">Zinc-finger</keyword>
<evidence type="ECO:0000313" key="5">
    <source>
        <dbReference type="EMBL" id="MCW8346508.1"/>
    </source>
</evidence>